<dbReference type="GO" id="GO:0005743">
    <property type="term" value="C:mitochondrial inner membrane"/>
    <property type="evidence" value="ECO:0007669"/>
    <property type="project" value="UniProtKB-SubCell"/>
</dbReference>
<keyword evidence="3" id="KW-0813">Transport</keyword>
<dbReference type="OrthoDB" id="6329847at2759"/>
<evidence type="ECO:0000256" key="3">
    <source>
        <dbReference type="ARBA" id="ARBA00022448"/>
    </source>
</evidence>
<keyword evidence="4" id="KW-0679">Respiratory chain</keyword>
<keyword evidence="10" id="KW-0472">Membrane</keyword>
<keyword evidence="12" id="KW-1185">Reference proteome</keyword>
<proteinExistence type="inferred from homology"/>
<dbReference type="Proteomes" id="UP000678393">
    <property type="component" value="Unassembled WGS sequence"/>
</dbReference>
<protein>
    <recommendedName>
        <fullName evidence="13">NADH dehydrogenase [ubiquinone] 1 subunit C2</fullName>
    </recommendedName>
</protein>
<evidence type="ECO:0000256" key="8">
    <source>
        <dbReference type="ARBA" id="ARBA00022989"/>
    </source>
</evidence>
<dbReference type="PANTHER" id="PTHR13099">
    <property type="entry name" value="NADH-UBIQUINONE OXIDOREDUCTASE SUBUNIT B14.5B"/>
    <property type="match status" value="1"/>
</dbReference>
<dbReference type="Pfam" id="PF06374">
    <property type="entry name" value="NDUF_C2"/>
    <property type="match status" value="1"/>
</dbReference>
<comment type="caution">
    <text evidence="11">The sequence shown here is derived from an EMBL/GenBank/DDBJ whole genome shotgun (WGS) entry which is preliminary data.</text>
</comment>
<keyword evidence="7" id="KW-0249">Electron transport</keyword>
<dbReference type="GO" id="GO:0006120">
    <property type="term" value="P:mitochondrial electron transport, NADH to ubiquinone"/>
    <property type="evidence" value="ECO:0007669"/>
    <property type="project" value="InterPro"/>
</dbReference>
<evidence type="ECO:0000256" key="1">
    <source>
        <dbReference type="ARBA" id="ARBA00004298"/>
    </source>
</evidence>
<dbReference type="EMBL" id="CAJHNH020001407">
    <property type="protein sequence ID" value="CAG5122963.1"/>
    <property type="molecule type" value="Genomic_DNA"/>
</dbReference>
<evidence type="ECO:0000256" key="7">
    <source>
        <dbReference type="ARBA" id="ARBA00022982"/>
    </source>
</evidence>
<organism evidence="11 12">
    <name type="scientific">Candidula unifasciata</name>
    <dbReference type="NCBI Taxonomy" id="100452"/>
    <lineage>
        <taxon>Eukaryota</taxon>
        <taxon>Metazoa</taxon>
        <taxon>Spiralia</taxon>
        <taxon>Lophotrochozoa</taxon>
        <taxon>Mollusca</taxon>
        <taxon>Gastropoda</taxon>
        <taxon>Heterobranchia</taxon>
        <taxon>Euthyneura</taxon>
        <taxon>Panpulmonata</taxon>
        <taxon>Eupulmonata</taxon>
        <taxon>Stylommatophora</taxon>
        <taxon>Helicina</taxon>
        <taxon>Helicoidea</taxon>
        <taxon>Geomitridae</taxon>
        <taxon>Candidula</taxon>
    </lineage>
</organism>
<evidence type="ECO:0000256" key="9">
    <source>
        <dbReference type="ARBA" id="ARBA00023128"/>
    </source>
</evidence>
<dbReference type="AlphaFoldDB" id="A0A8S3Z0F5"/>
<evidence type="ECO:0000313" key="12">
    <source>
        <dbReference type="Proteomes" id="UP000678393"/>
    </source>
</evidence>
<comment type="similarity">
    <text evidence="2">Belongs to the complex I NDUFC2 subunit family.</text>
</comment>
<comment type="subcellular location">
    <subcellularLocation>
        <location evidence="1">Mitochondrion inner membrane</location>
        <topology evidence="1">Single-pass membrane protein</topology>
        <orientation evidence="1">Matrix side</orientation>
    </subcellularLocation>
</comment>
<keyword evidence="5" id="KW-0812">Transmembrane</keyword>
<name>A0A8S3Z0F5_9EUPU</name>
<evidence type="ECO:0000256" key="5">
    <source>
        <dbReference type="ARBA" id="ARBA00022692"/>
    </source>
</evidence>
<evidence type="ECO:0008006" key="13">
    <source>
        <dbReference type="Google" id="ProtNLM"/>
    </source>
</evidence>
<dbReference type="InterPro" id="IPR009423">
    <property type="entry name" value="NDUC2"/>
</dbReference>
<dbReference type="PANTHER" id="PTHR13099:SF0">
    <property type="entry name" value="NADH DEHYDROGENASE [UBIQUINONE] 1 SUBUNIT C2-RELATED"/>
    <property type="match status" value="1"/>
</dbReference>
<keyword evidence="8" id="KW-1133">Transmembrane helix</keyword>
<gene>
    <name evidence="11" type="ORF">CUNI_LOCUS8521</name>
</gene>
<evidence type="ECO:0000256" key="4">
    <source>
        <dbReference type="ARBA" id="ARBA00022660"/>
    </source>
</evidence>
<evidence type="ECO:0000313" key="11">
    <source>
        <dbReference type="EMBL" id="CAG5122963.1"/>
    </source>
</evidence>
<evidence type="ECO:0000256" key="2">
    <source>
        <dbReference type="ARBA" id="ARBA00008674"/>
    </source>
</evidence>
<accession>A0A8S3Z0F5</accession>
<keyword evidence="9" id="KW-0496">Mitochondrion</keyword>
<keyword evidence="6" id="KW-0999">Mitochondrion inner membrane</keyword>
<sequence length="110" mass="12634">MVGPEITRRLPYYEGLRFSVENYFGVGIFLGASLLHNYLTKRPIGAAIPKHLASAVAGYLIGNEADKYLDNRRSQQVSVIEDYICRHPEDFPRVRAKKYKDILLPWIPVR</sequence>
<reference evidence="11" key="1">
    <citation type="submission" date="2021-04" db="EMBL/GenBank/DDBJ databases">
        <authorList>
            <consortium name="Molecular Ecology Group"/>
        </authorList>
    </citation>
    <scope>NUCLEOTIDE SEQUENCE</scope>
</reference>
<evidence type="ECO:0000256" key="6">
    <source>
        <dbReference type="ARBA" id="ARBA00022792"/>
    </source>
</evidence>
<evidence type="ECO:0000256" key="10">
    <source>
        <dbReference type="ARBA" id="ARBA00023136"/>
    </source>
</evidence>